<evidence type="ECO:0000313" key="1">
    <source>
        <dbReference type="EMBL" id="SDZ92297.1"/>
    </source>
</evidence>
<keyword evidence="2" id="KW-1185">Reference proteome</keyword>
<name>A0A1H3WYM1_9BACT</name>
<dbReference type="AlphaFoldDB" id="A0A1H3WYM1"/>
<dbReference type="OrthoDB" id="9804010at2"/>
<dbReference type="SUPFAM" id="SSF82784">
    <property type="entry name" value="OsmC-like"/>
    <property type="match status" value="1"/>
</dbReference>
<dbReference type="Pfam" id="PF02566">
    <property type="entry name" value="OsmC"/>
    <property type="match status" value="1"/>
</dbReference>
<accession>A0A1H3WYM1</accession>
<dbReference type="PANTHER" id="PTHR34352:SF1">
    <property type="entry name" value="PROTEIN YHFA"/>
    <property type="match status" value="1"/>
</dbReference>
<dbReference type="STRING" id="1033731.SAMN05444145_10149"/>
<gene>
    <name evidence="1" type="ORF">SAMN05444145_10149</name>
</gene>
<evidence type="ECO:0000313" key="2">
    <source>
        <dbReference type="Proteomes" id="UP000183253"/>
    </source>
</evidence>
<dbReference type="Proteomes" id="UP000183253">
    <property type="component" value="Unassembled WGS sequence"/>
</dbReference>
<dbReference type="InterPro" id="IPR003718">
    <property type="entry name" value="OsmC/Ohr_fam"/>
</dbReference>
<reference evidence="1 2" key="1">
    <citation type="submission" date="2016-10" db="EMBL/GenBank/DDBJ databases">
        <authorList>
            <person name="de Groot N.N."/>
        </authorList>
    </citation>
    <scope>NUCLEOTIDE SEQUENCE [LARGE SCALE GENOMIC DNA]</scope>
    <source>
        <strain evidence="1 2">DSM 25383</strain>
    </source>
</reference>
<protein>
    <submittedName>
        <fullName evidence="1">Putative redox protein</fullName>
    </submittedName>
</protein>
<dbReference type="RefSeq" id="WP_026020540.1">
    <property type="nucleotide sequence ID" value="NZ_CAEG01000001.1"/>
</dbReference>
<sequence>MIEKVTLQMSENGKFRTENGTGCESLNPKALLLYAAAQCSAQTALMIMQKERITPKRFEISYSGELSAEEVKSESVYSSFHVVYNVECGSEDDQAKASRAIDLTHEKYCGMVRMLRMIAPVSHEVAVVSTEPAKA</sequence>
<dbReference type="InterPro" id="IPR015946">
    <property type="entry name" value="KH_dom-like_a/b"/>
</dbReference>
<dbReference type="PANTHER" id="PTHR34352">
    <property type="entry name" value="PROTEIN YHFA"/>
    <property type="match status" value="1"/>
</dbReference>
<dbReference type="Gene3D" id="3.30.300.20">
    <property type="match status" value="1"/>
</dbReference>
<dbReference type="InterPro" id="IPR036102">
    <property type="entry name" value="OsmC/Ohrsf"/>
</dbReference>
<proteinExistence type="predicted"/>
<dbReference type="EMBL" id="FNRI01000001">
    <property type="protein sequence ID" value="SDZ92297.1"/>
    <property type="molecule type" value="Genomic_DNA"/>
</dbReference>
<organism evidence="1 2">
    <name type="scientific">Alistipes timonensis JC136</name>
    <dbReference type="NCBI Taxonomy" id="1033731"/>
    <lineage>
        <taxon>Bacteria</taxon>
        <taxon>Pseudomonadati</taxon>
        <taxon>Bacteroidota</taxon>
        <taxon>Bacteroidia</taxon>
        <taxon>Bacteroidales</taxon>
        <taxon>Rikenellaceae</taxon>
        <taxon>Alistipes</taxon>
    </lineage>
</organism>